<proteinExistence type="predicted"/>
<evidence type="ECO:0000313" key="4">
    <source>
        <dbReference type="EMBL" id="GBF32765.1"/>
    </source>
</evidence>
<dbReference type="OrthoDB" id="2588291at2"/>
<gene>
    <name evidence="4" type="ORF">DCCM_0961</name>
</gene>
<feature type="domain" description="DUF7305" evidence="3">
    <location>
        <begin position="383"/>
        <end position="499"/>
    </location>
</feature>
<feature type="transmembrane region" description="Helical" evidence="1">
    <location>
        <begin position="12"/>
        <end position="33"/>
    </location>
</feature>
<keyword evidence="1" id="KW-0472">Membrane</keyword>
<dbReference type="Pfam" id="PF23981">
    <property type="entry name" value="DUF7305"/>
    <property type="match status" value="1"/>
</dbReference>
<dbReference type="Pfam" id="PF14341">
    <property type="entry name" value="PilX_N"/>
    <property type="match status" value="1"/>
</dbReference>
<evidence type="ECO:0000259" key="3">
    <source>
        <dbReference type="Pfam" id="PF23981"/>
    </source>
</evidence>
<sequence length="593" mass="63158">MNFNINNQRGIALVSVLIFITVASLLGTTVWYASTRDTSHAKSDENNTQAYFFARSGVEMAISLIKSGHCNDMEPEDKVEFYGQLDGSFSEELTDDYNIKFGIELDDADRFIIDSIGIVRNGVAGAAEAQNELKYAIPRNEIDDSDGGGGDAGGGEGDKLWALFSNELITLNGSAGIIGNVATNATASNSVNFAYSCYINNGNLYIGPGADWHQVVKFDGWERGPDTNIPDGEIINLPSYRNYPLPAFPGYPDNLTSKGTLRTEPGSISGRVQDSTGKGVGEVTIYLSPSIPGDKAKTSVETVNNPSWTAGHGTWAVYTGDQQGTVIVTPAKEGYTFNPPFRKVTGPASDVNFEATENPGGSSSQVQMDTGLPWSWEIDEDGYYDTIAVTGDRMLSINLQGGTRILRVKKLDIQQGKIVLVGDGKLILYVEETFNLNGSSKLNLDGDHNSLIMFFNGGGTLNFAGATRFVGSIYAKNASVSIAGSNNIDGSIVTGGSAVSVTGAADANPMLLYSPNASLTVSGSGKIKGTAVVKKCTMDGASRITAGTSADTAFLNSLLWGPDGPPSLFLNEPEPPREPSDTTWRDRGKWIKI</sequence>
<dbReference type="Proteomes" id="UP000239549">
    <property type="component" value="Unassembled WGS sequence"/>
</dbReference>
<reference evidence="5" key="1">
    <citation type="submission" date="2018-02" db="EMBL/GenBank/DDBJ databases">
        <title>Genome sequence of Desulfocucumis palustris strain NAW-5.</title>
        <authorList>
            <person name="Watanabe M."/>
            <person name="Kojima H."/>
            <person name="Fukui M."/>
        </authorList>
    </citation>
    <scope>NUCLEOTIDE SEQUENCE [LARGE SCALE GENOMIC DNA]</scope>
    <source>
        <strain evidence="5">NAW-5</strain>
    </source>
</reference>
<keyword evidence="5" id="KW-1185">Reference proteome</keyword>
<evidence type="ECO:0000313" key="5">
    <source>
        <dbReference type="Proteomes" id="UP000239549"/>
    </source>
</evidence>
<accession>A0A2L2X994</accession>
<keyword evidence="1" id="KW-0812">Transmembrane</keyword>
<keyword evidence="1" id="KW-1133">Transmembrane helix</keyword>
<dbReference type="EMBL" id="BFAV01000045">
    <property type="protein sequence ID" value="GBF32765.1"/>
    <property type="molecule type" value="Genomic_DNA"/>
</dbReference>
<name>A0A2L2X994_9FIRM</name>
<feature type="domain" description="Type 4 fimbrial biogenesis protein PilX N-terminal" evidence="2">
    <location>
        <begin position="9"/>
        <end position="58"/>
    </location>
</feature>
<evidence type="ECO:0000259" key="2">
    <source>
        <dbReference type="Pfam" id="PF14341"/>
    </source>
</evidence>
<evidence type="ECO:0000256" key="1">
    <source>
        <dbReference type="SAM" id="Phobius"/>
    </source>
</evidence>
<dbReference type="InterPro" id="IPR025746">
    <property type="entry name" value="PilX_N_dom"/>
</dbReference>
<dbReference type="AlphaFoldDB" id="A0A2L2X994"/>
<comment type="caution">
    <text evidence="4">The sequence shown here is derived from an EMBL/GenBank/DDBJ whole genome shotgun (WGS) entry which is preliminary data.</text>
</comment>
<protein>
    <submittedName>
        <fullName evidence="4">Type IV fimbrial biogenesis protein PilX</fullName>
    </submittedName>
</protein>
<dbReference type="InterPro" id="IPR055729">
    <property type="entry name" value="DUF7305"/>
</dbReference>
<dbReference type="RefSeq" id="WP_104371238.1">
    <property type="nucleotide sequence ID" value="NZ_BFAV01000045.1"/>
</dbReference>
<dbReference type="Gene3D" id="2.160.20.120">
    <property type="match status" value="1"/>
</dbReference>
<organism evidence="4 5">
    <name type="scientific">Desulfocucumis palustris</name>
    <dbReference type="NCBI Taxonomy" id="1898651"/>
    <lineage>
        <taxon>Bacteria</taxon>
        <taxon>Bacillati</taxon>
        <taxon>Bacillota</taxon>
        <taxon>Clostridia</taxon>
        <taxon>Eubacteriales</taxon>
        <taxon>Desulfocucumaceae</taxon>
        <taxon>Desulfocucumis</taxon>
    </lineage>
</organism>